<dbReference type="Proteomes" id="UP000054560">
    <property type="component" value="Unassembled WGS sequence"/>
</dbReference>
<name>A0A0L0FAH8_9EUKA</name>
<proteinExistence type="predicted"/>
<gene>
    <name evidence="2" type="ORF">SARC_13694</name>
</gene>
<organism evidence="2 3">
    <name type="scientific">Sphaeroforma arctica JP610</name>
    <dbReference type="NCBI Taxonomy" id="667725"/>
    <lineage>
        <taxon>Eukaryota</taxon>
        <taxon>Ichthyosporea</taxon>
        <taxon>Ichthyophonida</taxon>
        <taxon>Sphaeroforma</taxon>
    </lineage>
</organism>
<accession>A0A0L0FAH8</accession>
<keyword evidence="3" id="KW-1185">Reference proteome</keyword>
<reference evidence="2 3" key="1">
    <citation type="submission" date="2011-02" db="EMBL/GenBank/DDBJ databases">
        <title>The Genome Sequence of Sphaeroforma arctica JP610.</title>
        <authorList>
            <consortium name="The Broad Institute Genome Sequencing Platform"/>
            <person name="Russ C."/>
            <person name="Cuomo C."/>
            <person name="Young S.K."/>
            <person name="Zeng Q."/>
            <person name="Gargeya S."/>
            <person name="Alvarado L."/>
            <person name="Berlin A."/>
            <person name="Chapman S.B."/>
            <person name="Chen Z."/>
            <person name="Freedman E."/>
            <person name="Gellesch M."/>
            <person name="Goldberg J."/>
            <person name="Griggs A."/>
            <person name="Gujja S."/>
            <person name="Heilman E."/>
            <person name="Heiman D."/>
            <person name="Howarth C."/>
            <person name="Mehta T."/>
            <person name="Neiman D."/>
            <person name="Pearson M."/>
            <person name="Roberts A."/>
            <person name="Saif S."/>
            <person name="Shea T."/>
            <person name="Shenoy N."/>
            <person name="Sisk P."/>
            <person name="Stolte C."/>
            <person name="Sykes S."/>
            <person name="White J."/>
            <person name="Yandava C."/>
            <person name="Burger G."/>
            <person name="Gray M.W."/>
            <person name="Holland P.W.H."/>
            <person name="King N."/>
            <person name="Lang F.B.F."/>
            <person name="Roger A.J."/>
            <person name="Ruiz-Trillo I."/>
            <person name="Haas B."/>
            <person name="Nusbaum C."/>
            <person name="Birren B."/>
        </authorList>
    </citation>
    <scope>NUCLEOTIDE SEQUENCE [LARGE SCALE GENOMIC DNA]</scope>
    <source>
        <strain evidence="2 3">JP610</strain>
    </source>
</reference>
<evidence type="ECO:0000313" key="3">
    <source>
        <dbReference type="Proteomes" id="UP000054560"/>
    </source>
</evidence>
<evidence type="ECO:0000313" key="2">
    <source>
        <dbReference type="EMBL" id="KNC73750.1"/>
    </source>
</evidence>
<sequence length="277" mass="29083">TPVAMMASSGCDESPARSRSQVMRRMTDLHDADYNAHPSAQISALQYTKRASPQARQSEPDASVANLMKKLSEKSDINMDIEVEVDIEMEVDIDTAACVGIHIQAAEESVAPEAGSGQLTESSDDTTNLDTRTYRQQTLSESTSINIGIEKLSGVTKDTQPAPAPVPICRTASNHSHIAAHSDRASEKDDESGDGGTSNVGVSSAGTNSVGAKNVGGNSVATSVCLRRPSAASIRSVESGTSLASVDDAVTRSGSTSSNFYNTRLPNVIDLYSDGDE</sequence>
<feature type="compositionally biased region" description="Polar residues" evidence="1">
    <location>
        <begin position="197"/>
        <end position="217"/>
    </location>
</feature>
<evidence type="ECO:0000256" key="1">
    <source>
        <dbReference type="SAM" id="MobiDB-lite"/>
    </source>
</evidence>
<dbReference type="RefSeq" id="XP_014147652.1">
    <property type="nucleotide sequence ID" value="XM_014292177.1"/>
</dbReference>
<protein>
    <submittedName>
        <fullName evidence="2">Uncharacterized protein</fullName>
    </submittedName>
</protein>
<feature type="non-terminal residue" evidence="2">
    <location>
        <position position="1"/>
    </location>
</feature>
<feature type="non-terminal residue" evidence="2">
    <location>
        <position position="277"/>
    </location>
</feature>
<dbReference type="EMBL" id="KQ245200">
    <property type="protein sequence ID" value="KNC73750.1"/>
    <property type="molecule type" value="Genomic_DNA"/>
</dbReference>
<feature type="compositionally biased region" description="Polar residues" evidence="1">
    <location>
        <begin position="117"/>
        <end position="129"/>
    </location>
</feature>
<feature type="region of interest" description="Disordered" evidence="1">
    <location>
        <begin position="171"/>
        <end position="217"/>
    </location>
</feature>
<feature type="region of interest" description="Disordered" evidence="1">
    <location>
        <begin position="109"/>
        <end position="129"/>
    </location>
</feature>
<dbReference type="GeneID" id="25914198"/>
<dbReference type="AlphaFoldDB" id="A0A0L0FAH8"/>